<dbReference type="GO" id="GO:0046872">
    <property type="term" value="F:metal ion binding"/>
    <property type="evidence" value="ECO:0007669"/>
    <property type="project" value="InterPro"/>
</dbReference>
<dbReference type="InterPro" id="IPR005481">
    <property type="entry name" value="BC-like_N"/>
</dbReference>
<dbReference type="PROSITE" id="PS00867">
    <property type="entry name" value="CPSASE_2"/>
    <property type="match status" value="1"/>
</dbReference>
<sequence length="600" mass="64503">MTIALSPVLVANRGEIAVRVIRTLREMGVDSVAVYAEADRDTLACELATSAYSLGGKSAAETYLNPEAILEAAAKSGARAIHPGYGFLSENADFASRVAEAGLVWIGPSAEAIEALGDKIRARELADSCQVPTITGRSLEGSSVEDALELAQSIGYPVLIKRADGGGGRGISRMNSDSDIRDFYTNLSDPSTLTLCFMEKFISHGRHVETQCARDSFGTFAVVSTRDCSVQRRNQKVVEEAPAPFISEELHAALEEYSRALFDAVQYVGVGTCEFLVEDGEAYFLEVNPRLQVEHTVSEEVTGIDLVREQIRIAQGLPLSEIPYTRGHAIEVRVTSENPAQELMPATGRLSAIQWPGGPGVRVDSFIRPGEEIGTDFDSLIAKITVHAPTRIQAIIRLQRALDEFRVEGLPTSAPLLAHILATPEFRSEESDSLGVYTQWLEREGVLEDVARVLSAAGGTQSRETSEEGNEAHALRSFVIEIDGKRTTLSLPAELLATVGGESGGRALRPRQPLRRSLRPRTGANDEGPNVTSPIQATVIRIAVEEGQEVEEGELVAVIESMKMEKALNAGCAGTISAIHVCAGNTVKAGDVLVSIKEEA</sequence>
<evidence type="ECO:0000256" key="3">
    <source>
        <dbReference type="ARBA" id="ARBA00022598"/>
    </source>
</evidence>
<dbReference type="FunFam" id="3.40.50.20:FF:000010">
    <property type="entry name" value="Propionyl-CoA carboxylase subunit alpha"/>
    <property type="match status" value="1"/>
</dbReference>
<dbReference type="InterPro" id="IPR005479">
    <property type="entry name" value="CPAse_ATP-bd"/>
</dbReference>
<evidence type="ECO:0000256" key="5">
    <source>
        <dbReference type="ARBA" id="ARBA00022840"/>
    </source>
</evidence>
<gene>
    <name evidence="12" type="primary">accC</name>
    <name evidence="12" type="ORF">AOLFYP35_00668</name>
</gene>
<dbReference type="InterPro" id="IPR050856">
    <property type="entry name" value="Biotin_carboxylase_complex"/>
</dbReference>
<dbReference type="Gene3D" id="2.40.50.100">
    <property type="match status" value="1"/>
</dbReference>
<organism evidence="12">
    <name type="scientific">Schaalia odontolytica</name>
    <dbReference type="NCBI Taxonomy" id="1660"/>
    <lineage>
        <taxon>Bacteria</taxon>
        <taxon>Bacillati</taxon>
        <taxon>Actinomycetota</taxon>
        <taxon>Actinomycetes</taxon>
        <taxon>Actinomycetales</taxon>
        <taxon>Actinomycetaceae</taxon>
        <taxon>Schaalia</taxon>
    </lineage>
</organism>
<keyword evidence="4 7" id="KW-0547">Nucleotide-binding</keyword>
<reference evidence="12" key="1">
    <citation type="submission" date="2019-11" db="EMBL/GenBank/DDBJ databases">
        <authorList>
            <person name="Feng L."/>
        </authorList>
    </citation>
    <scope>NUCLEOTIDE SEQUENCE</scope>
    <source>
        <strain evidence="12">AodontolyticusLFYP35</strain>
    </source>
</reference>
<feature type="region of interest" description="Disordered" evidence="8">
    <location>
        <begin position="502"/>
        <end position="532"/>
    </location>
</feature>
<name>A0A6N2S291_9ACTO</name>
<evidence type="ECO:0000256" key="6">
    <source>
        <dbReference type="ARBA" id="ARBA00023267"/>
    </source>
</evidence>
<dbReference type="InterPro" id="IPR005482">
    <property type="entry name" value="Biotin_COase_C"/>
</dbReference>
<keyword evidence="5 7" id="KW-0067">ATP-binding</keyword>
<dbReference type="PROSITE" id="PS50979">
    <property type="entry name" value="BC"/>
    <property type="match status" value="1"/>
</dbReference>
<dbReference type="SMART" id="SM00878">
    <property type="entry name" value="Biotin_carb_C"/>
    <property type="match status" value="1"/>
</dbReference>
<dbReference type="SUPFAM" id="SSF51230">
    <property type="entry name" value="Single hybrid motif"/>
    <property type="match status" value="1"/>
</dbReference>
<evidence type="ECO:0000256" key="2">
    <source>
        <dbReference type="ARBA" id="ARBA00013263"/>
    </source>
</evidence>
<dbReference type="SUPFAM" id="SSF56059">
    <property type="entry name" value="Glutathione synthetase ATP-binding domain-like"/>
    <property type="match status" value="1"/>
</dbReference>
<dbReference type="InterPro" id="IPR011764">
    <property type="entry name" value="Biotin_carboxylation_dom"/>
</dbReference>
<keyword evidence="3 12" id="KW-0436">Ligase</keyword>
<feature type="domain" description="Lipoyl-binding" evidence="9">
    <location>
        <begin position="523"/>
        <end position="597"/>
    </location>
</feature>
<accession>A0A6N2S291</accession>
<dbReference type="PROSITE" id="PS50975">
    <property type="entry name" value="ATP_GRASP"/>
    <property type="match status" value="1"/>
</dbReference>
<dbReference type="EC" id="6.3.4.14" evidence="2"/>
<dbReference type="PROSITE" id="PS50968">
    <property type="entry name" value="BIOTINYL_LIPOYL"/>
    <property type="match status" value="1"/>
</dbReference>
<dbReference type="Pfam" id="PF00364">
    <property type="entry name" value="Biotin_lipoyl"/>
    <property type="match status" value="1"/>
</dbReference>
<keyword evidence="6" id="KW-0092">Biotin</keyword>
<dbReference type="Pfam" id="PF00289">
    <property type="entry name" value="Biotin_carb_N"/>
    <property type="match status" value="1"/>
</dbReference>
<dbReference type="PANTHER" id="PTHR18866:SF33">
    <property type="entry name" value="METHYLCROTONOYL-COA CARBOXYLASE SUBUNIT ALPHA, MITOCHONDRIAL-RELATED"/>
    <property type="match status" value="1"/>
</dbReference>
<dbReference type="InterPro" id="IPR000089">
    <property type="entry name" value="Biotin_lipoyl"/>
</dbReference>
<comment type="cofactor">
    <cofactor evidence="1">
        <name>biotin</name>
        <dbReference type="ChEBI" id="CHEBI:57586"/>
    </cofactor>
</comment>
<dbReference type="CDD" id="cd06850">
    <property type="entry name" value="biotinyl_domain"/>
    <property type="match status" value="1"/>
</dbReference>
<dbReference type="EMBL" id="CACRSM010000002">
    <property type="protein sequence ID" value="VYS87793.1"/>
    <property type="molecule type" value="Genomic_DNA"/>
</dbReference>
<dbReference type="AlphaFoldDB" id="A0A6N2S291"/>
<dbReference type="PANTHER" id="PTHR18866">
    <property type="entry name" value="CARBOXYLASE:PYRUVATE/ACETYL-COA/PROPIONYL-COA CARBOXYLASE"/>
    <property type="match status" value="1"/>
</dbReference>
<dbReference type="InterPro" id="IPR011053">
    <property type="entry name" value="Single_hybrid_motif"/>
</dbReference>
<dbReference type="Pfam" id="PF02786">
    <property type="entry name" value="CPSase_L_D2"/>
    <property type="match status" value="1"/>
</dbReference>
<protein>
    <recommendedName>
        <fullName evidence="2">biotin carboxylase</fullName>
        <ecNumber evidence="2">6.3.4.14</ecNumber>
    </recommendedName>
</protein>
<feature type="compositionally biased region" description="Basic residues" evidence="8">
    <location>
        <begin position="508"/>
        <end position="519"/>
    </location>
</feature>
<evidence type="ECO:0000313" key="12">
    <source>
        <dbReference type="EMBL" id="VYS87793.1"/>
    </source>
</evidence>
<dbReference type="InterPro" id="IPR016185">
    <property type="entry name" value="PreATP-grasp_dom_sf"/>
</dbReference>
<dbReference type="Pfam" id="PF02785">
    <property type="entry name" value="Biotin_carb_C"/>
    <property type="match status" value="1"/>
</dbReference>
<evidence type="ECO:0000256" key="1">
    <source>
        <dbReference type="ARBA" id="ARBA00001953"/>
    </source>
</evidence>
<evidence type="ECO:0000256" key="7">
    <source>
        <dbReference type="PROSITE-ProRule" id="PRU00409"/>
    </source>
</evidence>
<evidence type="ECO:0000259" key="11">
    <source>
        <dbReference type="PROSITE" id="PS50979"/>
    </source>
</evidence>
<dbReference type="InterPro" id="IPR011761">
    <property type="entry name" value="ATP-grasp"/>
</dbReference>
<evidence type="ECO:0000256" key="4">
    <source>
        <dbReference type="ARBA" id="ARBA00022741"/>
    </source>
</evidence>
<dbReference type="SUPFAM" id="SSF51246">
    <property type="entry name" value="Rudiment single hybrid motif"/>
    <property type="match status" value="1"/>
</dbReference>
<feature type="domain" description="Biotin carboxylation" evidence="11">
    <location>
        <begin position="4"/>
        <end position="441"/>
    </location>
</feature>
<feature type="domain" description="ATP-grasp" evidence="10">
    <location>
        <begin position="123"/>
        <end position="315"/>
    </location>
</feature>
<dbReference type="SUPFAM" id="SSF52440">
    <property type="entry name" value="PreATP-grasp domain"/>
    <property type="match status" value="1"/>
</dbReference>
<evidence type="ECO:0000259" key="10">
    <source>
        <dbReference type="PROSITE" id="PS50975"/>
    </source>
</evidence>
<dbReference type="GO" id="GO:0005524">
    <property type="term" value="F:ATP binding"/>
    <property type="evidence" value="ECO:0007669"/>
    <property type="project" value="UniProtKB-UniRule"/>
</dbReference>
<dbReference type="Gene3D" id="3.30.470.20">
    <property type="entry name" value="ATP-grasp fold, B domain"/>
    <property type="match status" value="1"/>
</dbReference>
<proteinExistence type="predicted"/>
<evidence type="ECO:0000256" key="8">
    <source>
        <dbReference type="SAM" id="MobiDB-lite"/>
    </source>
</evidence>
<dbReference type="GO" id="GO:0004075">
    <property type="term" value="F:biotin carboxylase activity"/>
    <property type="evidence" value="ECO:0007669"/>
    <property type="project" value="UniProtKB-EC"/>
</dbReference>
<evidence type="ECO:0000259" key="9">
    <source>
        <dbReference type="PROSITE" id="PS50968"/>
    </source>
</evidence>
<dbReference type="InterPro" id="IPR011054">
    <property type="entry name" value="Rudment_hybrid_motif"/>
</dbReference>